<dbReference type="Proteomes" id="UP000009168">
    <property type="component" value="Unassembled WGS sequence"/>
</dbReference>
<dbReference type="HOGENOM" id="CLU_1558359_0_0_1"/>
<evidence type="ECO:0000313" key="2">
    <source>
        <dbReference type="Proteomes" id="UP000009168"/>
    </source>
</evidence>
<dbReference type="KEGG" id="tet:TTHERM_01223610"/>
<reference evidence="2" key="1">
    <citation type="journal article" date="2006" name="PLoS Biol.">
        <title>Macronuclear genome sequence of the ciliate Tetrahymena thermophila, a model eukaryote.</title>
        <authorList>
            <person name="Eisen J.A."/>
            <person name="Coyne R.S."/>
            <person name="Wu M."/>
            <person name="Wu D."/>
            <person name="Thiagarajan M."/>
            <person name="Wortman J.R."/>
            <person name="Badger J.H."/>
            <person name="Ren Q."/>
            <person name="Amedeo P."/>
            <person name="Jones K.M."/>
            <person name="Tallon L.J."/>
            <person name="Delcher A.L."/>
            <person name="Salzberg S.L."/>
            <person name="Silva J.C."/>
            <person name="Haas B.J."/>
            <person name="Majoros W.H."/>
            <person name="Farzad M."/>
            <person name="Carlton J.M."/>
            <person name="Smith R.K. Jr."/>
            <person name="Garg J."/>
            <person name="Pearlman R.E."/>
            <person name="Karrer K.M."/>
            <person name="Sun L."/>
            <person name="Manning G."/>
            <person name="Elde N.C."/>
            <person name="Turkewitz A.P."/>
            <person name="Asai D.J."/>
            <person name="Wilkes D.E."/>
            <person name="Wang Y."/>
            <person name="Cai H."/>
            <person name="Collins K."/>
            <person name="Stewart B.A."/>
            <person name="Lee S.R."/>
            <person name="Wilamowska K."/>
            <person name="Weinberg Z."/>
            <person name="Ruzzo W.L."/>
            <person name="Wloga D."/>
            <person name="Gaertig J."/>
            <person name="Frankel J."/>
            <person name="Tsao C.-C."/>
            <person name="Gorovsky M.A."/>
            <person name="Keeling P.J."/>
            <person name="Waller R.F."/>
            <person name="Patron N.J."/>
            <person name="Cherry J.M."/>
            <person name="Stover N.A."/>
            <person name="Krieger C.J."/>
            <person name="del Toro C."/>
            <person name="Ryder H.F."/>
            <person name="Williamson S.C."/>
            <person name="Barbeau R.A."/>
            <person name="Hamilton E.P."/>
            <person name="Orias E."/>
        </authorList>
    </citation>
    <scope>NUCLEOTIDE SEQUENCE [LARGE SCALE GENOMIC DNA]</scope>
    <source>
        <strain evidence="2">SB210</strain>
    </source>
</reference>
<gene>
    <name evidence="1" type="ORF">TTHERM_01223610</name>
</gene>
<sequence length="162" mass="18911">MLIIKINALSVIWITSQIQNKMYAFTLNVITINFMTRINMMALKRAAVQPSVILLPSKMIRQTCAKPNQDVTLKDLHSKFCKKPSSQKTFLYINLIIMLPKKKDLSLFIIELMFLSQKACNSKPMIFSYFTQTIQFSQKELIIIYLYGILRMTQENQYNTKI</sequence>
<dbReference type="GeneID" id="7830432"/>
<dbReference type="RefSeq" id="XP_001024436.2">
    <property type="nucleotide sequence ID" value="XM_001024436.2"/>
</dbReference>
<proteinExistence type="predicted"/>
<evidence type="ECO:0000313" key="1">
    <source>
        <dbReference type="EMBL" id="EAS04191.2"/>
    </source>
</evidence>
<dbReference type="InParanoid" id="Q248J4"/>
<keyword evidence="2" id="KW-1185">Reference proteome</keyword>
<name>Q248J4_TETTS</name>
<organism evidence="1 2">
    <name type="scientific">Tetrahymena thermophila (strain SB210)</name>
    <dbReference type="NCBI Taxonomy" id="312017"/>
    <lineage>
        <taxon>Eukaryota</taxon>
        <taxon>Sar</taxon>
        <taxon>Alveolata</taxon>
        <taxon>Ciliophora</taxon>
        <taxon>Intramacronucleata</taxon>
        <taxon>Oligohymenophorea</taxon>
        <taxon>Hymenostomatida</taxon>
        <taxon>Tetrahymenina</taxon>
        <taxon>Tetrahymenidae</taxon>
        <taxon>Tetrahymena</taxon>
    </lineage>
</organism>
<protein>
    <submittedName>
        <fullName evidence="1">Uncharacterized protein</fullName>
    </submittedName>
</protein>
<dbReference type="AlphaFoldDB" id="Q248J4"/>
<accession>Q248J4</accession>
<dbReference type="EMBL" id="GG662453">
    <property type="protein sequence ID" value="EAS04191.2"/>
    <property type="molecule type" value="Genomic_DNA"/>
</dbReference>